<dbReference type="Proteomes" id="UP000178230">
    <property type="component" value="Unassembled WGS sequence"/>
</dbReference>
<dbReference type="PANTHER" id="PTHR43798">
    <property type="entry name" value="MONOACYLGLYCEROL LIPASE"/>
    <property type="match status" value="1"/>
</dbReference>
<proteinExistence type="predicted"/>
<accession>A0A1F5YHA1</accession>
<dbReference type="PANTHER" id="PTHR43798:SF33">
    <property type="entry name" value="HYDROLASE, PUTATIVE (AFU_ORTHOLOGUE AFUA_2G14860)-RELATED"/>
    <property type="match status" value="1"/>
</dbReference>
<comment type="caution">
    <text evidence="2">The sequence shown here is derived from an EMBL/GenBank/DDBJ whole genome shotgun (WGS) entry which is preliminary data.</text>
</comment>
<dbReference type="AlphaFoldDB" id="A0A1F5YHA1"/>
<evidence type="ECO:0000313" key="2">
    <source>
        <dbReference type="EMBL" id="OGF99568.1"/>
    </source>
</evidence>
<protein>
    <recommendedName>
        <fullName evidence="1">AB hydrolase-1 domain-containing protein</fullName>
    </recommendedName>
</protein>
<gene>
    <name evidence="2" type="ORF">A2Y99_04350</name>
</gene>
<evidence type="ECO:0000259" key="1">
    <source>
        <dbReference type="Pfam" id="PF00561"/>
    </source>
</evidence>
<dbReference type="InterPro" id="IPR050266">
    <property type="entry name" value="AB_hydrolase_sf"/>
</dbReference>
<evidence type="ECO:0000313" key="3">
    <source>
        <dbReference type="Proteomes" id="UP000178230"/>
    </source>
</evidence>
<sequence length="239" mass="28457">MQEHVDYFESGSGKTIILLPSLWLTSNSFYSLARKLAKRYQVIVPDLFRGKSKYENNAITINDYVKGLNSFITEKEIKDFYLIGVSFSGFIAANYVQKYPSNIERLFLVSTSPIPLYLKWKWWGFIWGYVKLFFHNIYSLKGIAINLLWFRDGLEYLFKHPKQFICDALIITRDYDHQILLMNIPTKLLFAKKDEFIPFKFMDKIRKINNLEVEVIDGYHGWFFQNEELLVKKIFDFFK</sequence>
<dbReference type="InterPro" id="IPR000073">
    <property type="entry name" value="AB_hydrolase_1"/>
</dbReference>
<organism evidence="2 3">
    <name type="scientific">Candidatus Gottesmanbacteria bacterium RBG_13_37_7</name>
    <dbReference type="NCBI Taxonomy" id="1798369"/>
    <lineage>
        <taxon>Bacteria</taxon>
        <taxon>Candidatus Gottesmaniibacteriota</taxon>
    </lineage>
</organism>
<reference evidence="2 3" key="1">
    <citation type="journal article" date="2016" name="Nat. Commun.">
        <title>Thousands of microbial genomes shed light on interconnected biogeochemical processes in an aquifer system.</title>
        <authorList>
            <person name="Anantharaman K."/>
            <person name="Brown C.T."/>
            <person name="Hug L.A."/>
            <person name="Sharon I."/>
            <person name="Castelle C.J."/>
            <person name="Probst A.J."/>
            <person name="Thomas B.C."/>
            <person name="Singh A."/>
            <person name="Wilkins M.J."/>
            <person name="Karaoz U."/>
            <person name="Brodie E.L."/>
            <person name="Williams K.H."/>
            <person name="Hubbard S.S."/>
            <person name="Banfield J.F."/>
        </authorList>
    </citation>
    <scope>NUCLEOTIDE SEQUENCE [LARGE SCALE GENOMIC DNA]</scope>
</reference>
<name>A0A1F5YHA1_9BACT</name>
<dbReference type="SUPFAM" id="SSF53474">
    <property type="entry name" value="alpha/beta-Hydrolases"/>
    <property type="match status" value="1"/>
</dbReference>
<dbReference type="Pfam" id="PF00561">
    <property type="entry name" value="Abhydrolase_1"/>
    <property type="match status" value="1"/>
</dbReference>
<dbReference type="InterPro" id="IPR029058">
    <property type="entry name" value="AB_hydrolase_fold"/>
</dbReference>
<dbReference type="GO" id="GO:0046464">
    <property type="term" value="P:acylglycerol catabolic process"/>
    <property type="evidence" value="ECO:0007669"/>
    <property type="project" value="TreeGrafter"/>
</dbReference>
<feature type="domain" description="AB hydrolase-1" evidence="1">
    <location>
        <begin position="15"/>
        <end position="115"/>
    </location>
</feature>
<dbReference type="GO" id="GO:0016020">
    <property type="term" value="C:membrane"/>
    <property type="evidence" value="ECO:0007669"/>
    <property type="project" value="TreeGrafter"/>
</dbReference>
<dbReference type="EMBL" id="MFIY01000047">
    <property type="protein sequence ID" value="OGF99568.1"/>
    <property type="molecule type" value="Genomic_DNA"/>
</dbReference>
<dbReference type="GO" id="GO:0047372">
    <property type="term" value="F:monoacylglycerol lipase activity"/>
    <property type="evidence" value="ECO:0007669"/>
    <property type="project" value="TreeGrafter"/>
</dbReference>
<dbReference type="Gene3D" id="3.40.50.1820">
    <property type="entry name" value="alpha/beta hydrolase"/>
    <property type="match status" value="1"/>
</dbReference>